<accession>A0A4Y2W9W2</accession>
<organism evidence="1 2">
    <name type="scientific">Araneus ventricosus</name>
    <name type="common">Orbweaver spider</name>
    <name type="synonym">Epeira ventricosa</name>
    <dbReference type="NCBI Taxonomy" id="182803"/>
    <lineage>
        <taxon>Eukaryota</taxon>
        <taxon>Metazoa</taxon>
        <taxon>Ecdysozoa</taxon>
        <taxon>Arthropoda</taxon>
        <taxon>Chelicerata</taxon>
        <taxon>Arachnida</taxon>
        <taxon>Araneae</taxon>
        <taxon>Araneomorphae</taxon>
        <taxon>Entelegynae</taxon>
        <taxon>Araneoidea</taxon>
        <taxon>Araneidae</taxon>
        <taxon>Araneus</taxon>
    </lineage>
</organism>
<keyword evidence="2" id="KW-1185">Reference proteome</keyword>
<evidence type="ECO:0000313" key="1">
    <source>
        <dbReference type="EMBL" id="GBO33364.1"/>
    </source>
</evidence>
<dbReference type="Proteomes" id="UP000499080">
    <property type="component" value="Unassembled WGS sequence"/>
</dbReference>
<dbReference type="EMBL" id="BGPR01056918">
    <property type="protein sequence ID" value="GBO33364.1"/>
    <property type="molecule type" value="Genomic_DNA"/>
</dbReference>
<evidence type="ECO:0000313" key="2">
    <source>
        <dbReference type="Proteomes" id="UP000499080"/>
    </source>
</evidence>
<name>A0A4Y2W9W2_ARAVE</name>
<sequence length="150" mass="16925">MGTENIFPVSERHFEVGITAFVASNPITPNIQVQVHFEVSMLLRNDLLIDNTKTCECFEILHSYIPEVELLPPCRGIRGNPNDSFFNINRNWEWNPIITTGVGTNSLTGEEIHCYKNVAVFEAALKNFYNVNFKVTSFHKEDALASSCGD</sequence>
<comment type="caution">
    <text evidence="1">The sequence shown here is derived from an EMBL/GenBank/DDBJ whole genome shotgun (WGS) entry which is preliminary data.</text>
</comment>
<gene>
    <name evidence="1" type="ORF">AVEN_232309_1</name>
</gene>
<dbReference type="AlphaFoldDB" id="A0A4Y2W9W2"/>
<proteinExistence type="predicted"/>
<reference evidence="1 2" key="1">
    <citation type="journal article" date="2019" name="Sci. Rep.">
        <title>Orb-weaving spider Araneus ventricosus genome elucidates the spidroin gene catalogue.</title>
        <authorList>
            <person name="Kono N."/>
            <person name="Nakamura H."/>
            <person name="Ohtoshi R."/>
            <person name="Moran D.A.P."/>
            <person name="Shinohara A."/>
            <person name="Yoshida Y."/>
            <person name="Fujiwara M."/>
            <person name="Mori M."/>
            <person name="Tomita M."/>
            <person name="Arakawa K."/>
        </authorList>
    </citation>
    <scope>NUCLEOTIDE SEQUENCE [LARGE SCALE GENOMIC DNA]</scope>
</reference>
<protein>
    <submittedName>
        <fullName evidence="1">Uncharacterized protein</fullName>
    </submittedName>
</protein>